<feature type="domain" description="UPAR/Ly6" evidence="3">
    <location>
        <begin position="2"/>
        <end position="70"/>
    </location>
</feature>
<dbReference type="Pfam" id="PF00021">
    <property type="entry name" value="UPAR_LY6"/>
    <property type="match status" value="2"/>
</dbReference>
<feature type="non-terminal residue" evidence="4">
    <location>
        <position position="1"/>
    </location>
</feature>
<keyword evidence="2" id="KW-1015">Disulfide bond</keyword>
<dbReference type="Proteomes" id="UP001159427">
    <property type="component" value="Unassembled WGS sequence"/>
</dbReference>
<sequence length="215" mass="24254">HGIKCYQCVSENSWDDCVPGNDTTCSNSTGSCLQLEFDGDVPGIGTYRVFQRECTMKSVCNQDICKRFRQASSTVRKCVAGDIMYLLGRTKLSRITSFQRIHYEKTNEDSASFRNSFVIVISLFFVGHGIKCYRCVSAKSWDDCDPGNVTTCSNSSSCLQFEVDAEFSNHGTYRLFQRECTMKSVCNDDICKRYRQVSPTVRKCGFACCESDLCN</sequence>
<feature type="non-terminal residue" evidence="4">
    <location>
        <position position="215"/>
    </location>
</feature>
<feature type="domain" description="UPAR/Ly6" evidence="3">
    <location>
        <begin position="129"/>
        <end position="215"/>
    </location>
</feature>
<keyword evidence="5" id="KW-1185">Reference proteome</keyword>
<protein>
    <recommendedName>
        <fullName evidence="3">UPAR/Ly6 domain-containing protein</fullName>
    </recommendedName>
</protein>
<dbReference type="InterPro" id="IPR045860">
    <property type="entry name" value="Snake_toxin-like_sf"/>
</dbReference>
<dbReference type="InterPro" id="IPR016054">
    <property type="entry name" value="LY6_UPA_recep-like"/>
</dbReference>
<evidence type="ECO:0000313" key="4">
    <source>
        <dbReference type="EMBL" id="CAH3196234.1"/>
    </source>
</evidence>
<accession>A0ABN8SZC4</accession>
<evidence type="ECO:0000313" key="5">
    <source>
        <dbReference type="Proteomes" id="UP001159427"/>
    </source>
</evidence>
<dbReference type="EMBL" id="CALNXI010004651">
    <property type="protein sequence ID" value="CAH3196234.1"/>
    <property type="molecule type" value="Genomic_DNA"/>
</dbReference>
<organism evidence="4 5">
    <name type="scientific">Porites evermanni</name>
    <dbReference type="NCBI Taxonomy" id="104178"/>
    <lineage>
        <taxon>Eukaryota</taxon>
        <taxon>Metazoa</taxon>
        <taxon>Cnidaria</taxon>
        <taxon>Anthozoa</taxon>
        <taxon>Hexacorallia</taxon>
        <taxon>Scleractinia</taxon>
        <taxon>Fungiina</taxon>
        <taxon>Poritidae</taxon>
        <taxon>Porites</taxon>
    </lineage>
</organism>
<dbReference type="SUPFAM" id="SSF57302">
    <property type="entry name" value="Snake toxin-like"/>
    <property type="match status" value="2"/>
</dbReference>
<proteinExistence type="predicted"/>
<name>A0ABN8SZC4_9CNID</name>
<dbReference type="PANTHER" id="PTHR10036">
    <property type="entry name" value="CD59 GLYCOPROTEIN"/>
    <property type="match status" value="1"/>
</dbReference>
<dbReference type="PANTHER" id="PTHR10036:SF3">
    <property type="entry name" value="PROTEIN SLEEPLESS-RELATED"/>
    <property type="match status" value="1"/>
</dbReference>
<evidence type="ECO:0000259" key="3">
    <source>
        <dbReference type="Pfam" id="PF00021"/>
    </source>
</evidence>
<comment type="caution">
    <text evidence="4">The sequence shown here is derived from an EMBL/GenBank/DDBJ whole genome shotgun (WGS) entry which is preliminary data.</text>
</comment>
<gene>
    <name evidence="4" type="ORF">PEVE_00032125</name>
</gene>
<evidence type="ECO:0000256" key="2">
    <source>
        <dbReference type="ARBA" id="ARBA00023157"/>
    </source>
</evidence>
<evidence type="ECO:0000256" key="1">
    <source>
        <dbReference type="ARBA" id="ARBA00022729"/>
    </source>
</evidence>
<keyword evidence="1" id="KW-0732">Signal</keyword>
<reference evidence="4 5" key="1">
    <citation type="submission" date="2022-05" db="EMBL/GenBank/DDBJ databases">
        <authorList>
            <consortium name="Genoscope - CEA"/>
            <person name="William W."/>
        </authorList>
    </citation>
    <scope>NUCLEOTIDE SEQUENCE [LARGE SCALE GENOMIC DNA]</scope>
</reference>